<protein>
    <submittedName>
        <fullName evidence="2">Uncharacterized protein</fullName>
    </submittedName>
</protein>
<evidence type="ECO:0000313" key="3">
    <source>
        <dbReference type="Proteomes" id="UP001153269"/>
    </source>
</evidence>
<sequence>MSAGEERSISAAEGMKGLEKQSGIKHLTPEGTKGLPGDEQLELMDCQQLLWLYWSWQRREEKLGTSHKRGNHFTSHFPDIQCPHLTSPPPFSSSYQLGQITQLQPCRVGSVLCVPSAAWKSNGWLCIRGEDLTVLLPSGRAVSHSEPSSRLEAAAGGVHHIQLPTTDDLLLQSKRRTSGVGSERIGGLYSQQGVVGTSGGASTLNRGREVEEVEDTEVEDVEAAACETTCAKLRHQHSDRMSYGLVVPEPRVSSRLEFCSEPEDVQREELFLQKTHEKPQSLTEQLKVTPVKSRTLSHPAGACRESLARRPQNPVLARGLSTDTEEVGFVNTAGSH</sequence>
<gene>
    <name evidence="2" type="ORF">PLEPLA_LOCUS8821</name>
</gene>
<dbReference type="AlphaFoldDB" id="A0A9N7TZG1"/>
<proteinExistence type="predicted"/>
<keyword evidence="3" id="KW-1185">Reference proteome</keyword>
<accession>A0A9N7TZG1</accession>
<feature type="region of interest" description="Disordered" evidence="1">
    <location>
        <begin position="1"/>
        <end position="38"/>
    </location>
</feature>
<dbReference type="EMBL" id="CADEAL010000493">
    <property type="protein sequence ID" value="CAB1420944.1"/>
    <property type="molecule type" value="Genomic_DNA"/>
</dbReference>
<evidence type="ECO:0000313" key="2">
    <source>
        <dbReference type="EMBL" id="CAB1420944.1"/>
    </source>
</evidence>
<name>A0A9N7TZG1_PLEPL</name>
<comment type="caution">
    <text evidence="2">The sequence shown here is derived from an EMBL/GenBank/DDBJ whole genome shotgun (WGS) entry which is preliminary data.</text>
</comment>
<dbReference type="Proteomes" id="UP001153269">
    <property type="component" value="Unassembled WGS sequence"/>
</dbReference>
<reference evidence="2" key="1">
    <citation type="submission" date="2020-03" db="EMBL/GenBank/DDBJ databases">
        <authorList>
            <person name="Weist P."/>
        </authorList>
    </citation>
    <scope>NUCLEOTIDE SEQUENCE</scope>
</reference>
<evidence type="ECO:0000256" key="1">
    <source>
        <dbReference type="SAM" id="MobiDB-lite"/>
    </source>
</evidence>
<organism evidence="2 3">
    <name type="scientific">Pleuronectes platessa</name>
    <name type="common">European plaice</name>
    <dbReference type="NCBI Taxonomy" id="8262"/>
    <lineage>
        <taxon>Eukaryota</taxon>
        <taxon>Metazoa</taxon>
        <taxon>Chordata</taxon>
        <taxon>Craniata</taxon>
        <taxon>Vertebrata</taxon>
        <taxon>Euteleostomi</taxon>
        <taxon>Actinopterygii</taxon>
        <taxon>Neopterygii</taxon>
        <taxon>Teleostei</taxon>
        <taxon>Neoteleostei</taxon>
        <taxon>Acanthomorphata</taxon>
        <taxon>Carangaria</taxon>
        <taxon>Pleuronectiformes</taxon>
        <taxon>Pleuronectoidei</taxon>
        <taxon>Pleuronectidae</taxon>
        <taxon>Pleuronectes</taxon>
    </lineage>
</organism>